<organism evidence="2 3">
    <name type="scientific">Multifurca ochricompacta</name>
    <dbReference type="NCBI Taxonomy" id="376703"/>
    <lineage>
        <taxon>Eukaryota</taxon>
        <taxon>Fungi</taxon>
        <taxon>Dikarya</taxon>
        <taxon>Basidiomycota</taxon>
        <taxon>Agaricomycotina</taxon>
        <taxon>Agaricomycetes</taxon>
        <taxon>Russulales</taxon>
        <taxon>Russulaceae</taxon>
        <taxon>Multifurca</taxon>
    </lineage>
</organism>
<dbReference type="Pfam" id="PF14223">
    <property type="entry name" value="Retrotran_gag_2"/>
    <property type="match status" value="1"/>
</dbReference>
<keyword evidence="3" id="KW-1185">Reference proteome</keyword>
<reference evidence="2" key="1">
    <citation type="journal article" date="2022" name="New Phytol.">
        <title>Evolutionary transition to the ectomycorrhizal habit in the genomes of a hyperdiverse lineage of mushroom-forming fungi.</title>
        <authorList>
            <person name="Looney B."/>
            <person name="Miyauchi S."/>
            <person name="Morin E."/>
            <person name="Drula E."/>
            <person name="Courty P.E."/>
            <person name="Kohler A."/>
            <person name="Kuo A."/>
            <person name="LaButti K."/>
            <person name="Pangilinan J."/>
            <person name="Lipzen A."/>
            <person name="Riley R."/>
            <person name="Andreopoulos W."/>
            <person name="He G."/>
            <person name="Johnson J."/>
            <person name="Nolan M."/>
            <person name="Tritt A."/>
            <person name="Barry K.W."/>
            <person name="Grigoriev I.V."/>
            <person name="Nagy L.G."/>
            <person name="Hibbett D."/>
            <person name="Henrissat B."/>
            <person name="Matheny P.B."/>
            <person name="Labbe J."/>
            <person name="Martin F.M."/>
        </authorList>
    </citation>
    <scope>NUCLEOTIDE SEQUENCE</scope>
    <source>
        <strain evidence="2">BPL690</strain>
    </source>
</reference>
<evidence type="ECO:0008006" key="4">
    <source>
        <dbReference type="Google" id="ProtNLM"/>
    </source>
</evidence>
<evidence type="ECO:0000256" key="1">
    <source>
        <dbReference type="SAM" id="MobiDB-lite"/>
    </source>
</evidence>
<accession>A0AAD4M035</accession>
<protein>
    <recommendedName>
        <fullName evidence="4">DUF4219 domain-containing protein</fullName>
    </recommendedName>
</protein>
<dbReference type="EMBL" id="WTXG01000071">
    <property type="protein sequence ID" value="KAI0294637.1"/>
    <property type="molecule type" value="Genomic_DNA"/>
</dbReference>
<comment type="caution">
    <text evidence="2">The sequence shown here is derived from an EMBL/GenBank/DDBJ whole genome shotgun (WGS) entry which is preliminary data.</text>
</comment>
<dbReference type="Proteomes" id="UP001203297">
    <property type="component" value="Unassembled WGS sequence"/>
</dbReference>
<evidence type="ECO:0000313" key="2">
    <source>
        <dbReference type="EMBL" id="KAI0294637.1"/>
    </source>
</evidence>
<gene>
    <name evidence="2" type="ORF">B0F90DRAFT_1821114</name>
</gene>
<dbReference type="AlphaFoldDB" id="A0AAD4M035"/>
<feature type="region of interest" description="Disordered" evidence="1">
    <location>
        <begin position="169"/>
        <end position="189"/>
    </location>
</feature>
<evidence type="ECO:0000313" key="3">
    <source>
        <dbReference type="Proteomes" id="UP001203297"/>
    </source>
</evidence>
<sequence>MSNPNLHCLESWQLDPISLHPKLDYNNYSHWSFKTELILQSRGLWDLVDGTELAPTEESERRRWKMRDAYKPQSLALRKFTSTKLHEDGDVPAHIQHMGEFWQDVLASKAYTSRNPDVFFVTTLLDSLPPSWSVFVGAWKIAPDQSKVSRSSVIGHILDLDAWNRGRSEAHNGRAAGHRRPRANKPVED</sequence>
<proteinExistence type="predicted"/>
<name>A0AAD4M035_9AGAM</name>